<evidence type="ECO:0000256" key="1">
    <source>
        <dbReference type="SAM" id="Phobius"/>
    </source>
</evidence>
<name>A0A165MNG5_EXIGL</name>
<keyword evidence="1" id="KW-0812">Transmembrane</keyword>
<keyword evidence="1" id="KW-1133">Transmembrane helix</keyword>
<gene>
    <name evidence="2" type="ORF">EXIGLDRAFT_725001</name>
</gene>
<evidence type="ECO:0000313" key="3">
    <source>
        <dbReference type="Proteomes" id="UP000077266"/>
    </source>
</evidence>
<dbReference type="AlphaFoldDB" id="A0A165MNG5"/>
<keyword evidence="1" id="KW-0472">Membrane</keyword>
<dbReference type="Proteomes" id="UP000077266">
    <property type="component" value="Unassembled WGS sequence"/>
</dbReference>
<dbReference type="EMBL" id="KV425909">
    <property type="protein sequence ID" value="KZV99525.1"/>
    <property type="molecule type" value="Genomic_DNA"/>
</dbReference>
<sequence length="168" mass="18125">MPSSTTARLRGLAIALPLSAIVVIVVIFVTVWLRRRRRKAQRQAIPLIRPYGQSLSASSPVDSVSSTSVVHEGKQPLSSKEVLPIPDATKISVSVSMTASDAGNFGTPRNTHELIPTSTMAETGLADLSRAVEQAGFSLDALVTSLRLVHHSALHERDTEFPPMYDGR</sequence>
<keyword evidence="3" id="KW-1185">Reference proteome</keyword>
<feature type="transmembrane region" description="Helical" evidence="1">
    <location>
        <begin position="12"/>
        <end position="33"/>
    </location>
</feature>
<reference evidence="2 3" key="1">
    <citation type="journal article" date="2016" name="Mol. Biol. Evol.">
        <title>Comparative Genomics of Early-Diverging Mushroom-Forming Fungi Provides Insights into the Origins of Lignocellulose Decay Capabilities.</title>
        <authorList>
            <person name="Nagy L.G."/>
            <person name="Riley R."/>
            <person name="Tritt A."/>
            <person name="Adam C."/>
            <person name="Daum C."/>
            <person name="Floudas D."/>
            <person name="Sun H."/>
            <person name="Yadav J.S."/>
            <person name="Pangilinan J."/>
            <person name="Larsson K.H."/>
            <person name="Matsuura K."/>
            <person name="Barry K."/>
            <person name="Labutti K."/>
            <person name="Kuo R."/>
            <person name="Ohm R.A."/>
            <person name="Bhattacharya S.S."/>
            <person name="Shirouzu T."/>
            <person name="Yoshinaga Y."/>
            <person name="Martin F.M."/>
            <person name="Grigoriev I.V."/>
            <person name="Hibbett D.S."/>
        </authorList>
    </citation>
    <scope>NUCLEOTIDE SEQUENCE [LARGE SCALE GENOMIC DNA]</scope>
    <source>
        <strain evidence="2 3">HHB12029</strain>
    </source>
</reference>
<evidence type="ECO:0000313" key="2">
    <source>
        <dbReference type="EMBL" id="KZV99525.1"/>
    </source>
</evidence>
<dbReference type="InParanoid" id="A0A165MNG5"/>
<proteinExistence type="predicted"/>
<organism evidence="2 3">
    <name type="scientific">Exidia glandulosa HHB12029</name>
    <dbReference type="NCBI Taxonomy" id="1314781"/>
    <lineage>
        <taxon>Eukaryota</taxon>
        <taxon>Fungi</taxon>
        <taxon>Dikarya</taxon>
        <taxon>Basidiomycota</taxon>
        <taxon>Agaricomycotina</taxon>
        <taxon>Agaricomycetes</taxon>
        <taxon>Auriculariales</taxon>
        <taxon>Exidiaceae</taxon>
        <taxon>Exidia</taxon>
    </lineage>
</organism>
<protein>
    <submittedName>
        <fullName evidence="2">Uncharacterized protein</fullName>
    </submittedName>
</protein>
<accession>A0A165MNG5</accession>